<evidence type="ECO:0000259" key="2">
    <source>
        <dbReference type="Pfam" id="PF13581"/>
    </source>
</evidence>
<dbReference type="EMBL" id="BMNT01000011">
    <property type="protein sequence ID" value="GGK81141.1"/>
    <property type="molecule type" value="Genomic_DNA"/>
</dbReference>
<protein>
    <recommendedName>
        <fullName evidence="2">Histidine kinase/HSP90-like ATPase domain-containing protein</fullName>
    </recommendedName>
</protein>
<comment type="caution">
    <text evidence="3">The sequence shown here is derived from an EMBL/GenBank/DDBJ whole genome shotgun (WGS) entry which is preliminary data.</text>
</comment>
<keyword evidence="4" id="KW-1185">Reference proteome</keyword>
<dbReference type="InterPro" id="IPR036890">
    <property type="entry name" value="HATPase_C_sf"/>
</dbReference>
<feature type="domain" description="Histidine kinase/HSP90-like ATPase" evidence="2">
    <location>
        <begin position="58"/>
        <end position="164"/>
    </location>
</feature>
<reference evidence="3" key="2">
    <citation type="submission" date="2020-09" db="EMBL/GenBank/DDBJ databases">
        <authorList>
            <person name="Sun Q."/>
            <person name="Ohkuma M."/>
        </authorList>
    </citation>
    <scope>NUCLEOTIDE SEQUENCE</scope>
    <source>
        <strain evidence="3">JCM 13064</strain>
    </source>
</reference>
<reference evidence="3" key="1">
    <citation type="journal article" date="2014" name="Int. J. Syst. Evol. Microbiol.">
        <title>Complete genome sequence of Corynebacterium casei LMG S-19264T (=DSM 44701T), isolated from a smear-ripened cheese.</title>
        <authorList>
            <consortium name="US DOE Joint Genome Institute (JGI-PGF)"/>
            <person name="Walter F."/>
            <person name="Albersmeier A."/>
            <person name="Kalinowski J."/>
            <person name="Ruckert C."/>
        </authorList>
    </citation>
    <scope>NUCLEOTIDE SEQUENCE</scope>
    <source>
        <strain evidence="3">JCM 13064</strain>
    </source>
</reference>
<dbReference type="Gene3D" id="3.30.565.10">
    <property type="entry name" value="Histidine kinase-like ATPase, C-terminal domain"/>
    <property type="match status" value="1"/>
</dbReference>
<keyword evidence="1" id="KW-0723">Serine/threonine-protein kinase</keyword>
<name>A0A917VI42_9ACTN</name>
<proteinExistence type="predicted"/>
<dbReference type="InterPro" id="IPR003594">
    <property type="entry name" value="HATPase_dom"/>
</dbReference>
<dbReference type="Pfam" id="PF13581">
    <property type="entry name" value="HATPase_c_2"/>
    <property type="match status" value="1"/>
</dbReference>
<dbReference type="Proteomes" id="UP000645217">
    <property type="component" value="Unassembled WGS sequence"/>
</dbReference>
<organism evidence="3 4">
    <name type="scientific">Sphaerisporangium melleum</name>
    <dbReference type="NCBI Taxonomy" id="321316"/>
    <lineage>
        <taxon>Bacteria</taxon>
        <taxon>Bacillati</taxon>
        <taxon>Actinomycetota</taxon>
        <taxon>Actinomycetes</taxon>
        <taxon>Streptosporangiales</taxon>
        <taxon>Streptosporangiaceae</taxon>
        <taxon>Sphaerisporangium</taxon>
    </lineage>
</organism>
<dbReference type="InterPro" id="IPR050267">
    <property type="entry name" value="Anti-sigma-factor_SerPK"/>
</dbReference>
<dbReference type="RefSeq" id="WP_189163107.1">
    <property type="nucleotide sequence ID" value="NZ_BMNT01000011.1"/>
</dbReference>
<evidence type="ECO:0000313" key="4">
    <source>
        <dbReference type="Proteomes" id="UP000645217"/>
    </source>
</evidence>
<evidence type="ECO:0000256" key="1">
    <source>
        <dbReference type="ARBA" id="ARBA00022527"/>
    </source>
</evidence>
<dbReference type="SUPFAM" id="SSF55874">
    <property type="entry name" value="ATPase domain of HSP90 chaperone/DNA topoisomerase II/histidine kinase"/>
    <property type="match status" value="1"/>
</dbReference>
<sequence length="175" mass="18271">MPPRDFFPQWLVNAATPEELAVAIGAACPHAGSPGRGRSGDAATARRFWWLDDEEMPIRAARRLTAEALSSWGVSDVVDTALLVVSELVTNAFRHAAPPVGFALALVADEPSGTCHVVIEVTDGDPRLPTTRSPDESGGFGLTLVGSLAKVGFVVREPGKTVRATLIASGRSGGA</sequence>
<dbReference type="AlphaFoldDB" id="A0A917VI42"/>
<gene>
    <name evidence="3" type="ORF">GCM10007964_24750</name>
</gene>
<dbReference type="CDD" id="cd16936">
    <property type="entry name" value="HATPase_RsbW-like"/>
    <property type="match status" value="1"/>
</dbReference>
<evidence type="ECO:0000313" key="3">
    <source>
        <dbReference type="EMBL" id="GGK81141.1"/>
    </source>
</evidence>
<keyword evidence="1" id="KW-0418">Kinase</keyword>
<accession>A0A917VI42</accession>
<dbReference type="PANTHER" id="PTHR35526">
    <property type="entry name" value="ANTI-SIGMA-F FACTOR RSBW-RELATED"/>
    <property type="match status" value="1"/>
</dbReference>
<dbReference type="PANTHER" id="PTHR35526:SF3">
    <property type="entry name" value="ANTI-SIGMA-F FACTOR RSBW"/>
    <property type="match status" value="1"/>
</dbReference>
<dbReference type="GO" id="GO:0004674">
    <property type="term" value="F:protein serine/threonine kinase activity"/>
    <property type="evidence" value="ECO:0007669"/>
    <property type="project" value="UniProtKB-KW"/>
</dbReference>
<keyword evidence="1" id="KW-0808">Transferase</keyword>